<dbReference type="AlphaFoldDB" id="A0A6M1RZE0"/>
<gene>
    <name evidence="4" type="ORF">G4L39_12065</name>
</gene>
<reference evidence="4 5" key="1">
    <citation type="submission" date="2020-02" db="EMBL/GenBank/DDBJ databases">
        <title>Draft genome sequence of Limisphaera ngatamarikiensis NGM72.4T, a thermophilic Verrucomicrobia grouped in subdivision 3.</title>
        <authorList>
            <person name="Carere C.R."/>
            <person name="Steen J."/>
            <person name="Hugenholtz P."/>
            <person name="Stott M.B."/>
        </authorList>
    </citation>
    <scope>NUCLEOTIDE SEQUENCE [LARGE SCALE GENOMIC DNA]</scope>
    <source>
        <strain evidence="4 5">NGM72.4</strain>
    </source>
</reference>
<dbReference type="PANTHER" id="PTHR30388">
    <property type="entry name" value="ALDEHYDE OXIDOREDUCTASE MOLYBDENUM COFACTOR ASSEMBLY PROTEIN"/>
    <property type="match status" value="1"/>
</dbReference>
<dbReference type="InterPro" id="IPR003777">
    <property type="entry name" value="XdhC_CoxI"/>
</dbReference>
<protein>
    <submittedName>
        <fullName evidence="4">XdhC family protein</fullName>
    </submittedName>
</protein>
<dbReference type="Gene3D" id="3.40.50.720">
    <property type="entry name" value="NAD(P)-binding Rossmann-like Domain"/>
    <property type="match status" value="1"/>
</dbReference>
<accession>A0A6M1RZE0</accession>
<proteinExistence type="predicted"/>
<dbReference type="InterPro" id="IPR027051">
    <property type="entry name" value="XdhC_Rossmann_dom"/>
</dbReference>
<dbReference type="Proteomes" id="UP000477311">
    <property type="component" value="Unassembled WGS sequence"/>
</dbReference>
<dbReference type="RefSeq" id="WP_165108440.1">
    <property type="nucleotide sequence ID" value="NZ_JAAKYA010000081.1"/>
</dbReference>
<evidence type="ECO:0000256" key="1">
    <source>
        <dbReference type="SAM" id="MobiDB-lite"/>
    </source>
</evidence>
<evidence type="ECO:0000313" key="5">
    <source>
        <dbReference type="Proteomes" id="UP000477311"/>
    </source>
</evidence>
<evidence type="ECO:0000259" key="2">
    <source>
        <dbReference type="Pfam" id="PF02625"/>
    </source>
</evidence>
<name>A0A6M1RZE0_9BACT</name>
<dbReference type="Pfam" id="PF02625">
    <property type="entry name" value="XdhC_CoxI"/>
    <property type="match status" value="1"/>
</dbReference>
<evidence type="ECO:0000259" key="3">
    <source>
        <dbReference type="Pfam" id="PF13478"/>
    </source>
</evidence>
<sequence length="342" mass="36958">MTRRIYEEMARLSAAGQPFALGLIARVKGSSPQRTGAKALFLPDGGIVGTLGGGCLEAEVQARALRALRSGKPDTFDLLLDHDFGWDDGLICGGRVYGLILPGAHQHGDLWTLLARVTEPVRWGVRDDFTIARVEDTGGAWLYQETVHPPLALWIAGSGHVAQAVAPLALQLDFHVTVFDDRPGLANHRLFPEATCLRVGPWHELLQESFPRVPTFGLIVTRGHQHDALVLSEWIHRPFAFLGMIGSRRKARLIREQFLRQKLATPEQLDRLVCPVGLPIHAIGVNEIAVSVLAQFIQRRAELLGLARKSDSAETATEPDTSPAGAGGGSAAASPASTPAQT</sequence>
<keyword evidence="5" id="KW-1185">Reference proteome</keyword>
<comment type="caution">
    <text evidence="4">The sequence shown here is derived from an EMBL/GenBank/DDBJ whole genome shotgun (WGS) entry which is preliminary data.</text>
</comment>
<evidence type="ECO:0000313" key="4">
    <source>
        <dbReference type="EMBL" id="NGO40122.1"/>
    </source>
</evidence>
<dbReference type="EMBL" id="JAAKYA010000081">
    <property type="protein sequence ID" value="NGO40122.1"/>
    <property type="molecule type" value="Genomic_DNA"/>
</dbReference>
<dbReference type="Pfam" id="PF13478">
    <property type="entry name" value="XdhC_C"/>
    <property type="match status" value="1"/>
</dbReference>
<feature type="compositionally biased region" description="Low complexity" evidence="1">
    <location>
        <begin position="331"/>
        <end position="342"/>
    </location>
</feature>
<organism evidence="4 5">
    <name type="scientific">Limisphaera ngatamarikiensis</name>
    <dbReference type="NCBI Taxonomy" id="1324935"/>
    <lineage>
        <taxon>Bacteria</taxon>
        <taxon>Pseudomonadati</taxon>
        <taxon>Verrucomicrobiota</taxon>
        <taxon>Verrucomicrobiia</taxon>
        <taxon>Limisphaerales</taxon>
        <taxon>Limisphaeraceae</taxon>
        <taxon>Limisphaera</taxon>
    </lineage>
</organism>
<dbReference type="PANTHER" id="PTHR30388:SF6">
    <property type="entry name" value="XANTHINE DEHYDROGENASE SUBUNIT A-RELATED"/>
    <property type="match status" value="1"/>
</dbReference>
<feature type="domain" description="XdhC- CoxI" evidence="2">
    <location>
        <begin position="14"/>
        <end position="75"/>
    </location>
</feature>
<feature type="region of interest" description="Disordered" evidence="1">
    <location>
        <begin position="308"/>
        <end position="342"/>
    </location>
</feature>
<feature type="domain" description="XdhC Rossmann" evidence="3">
    <location>
        <begin position="153"/>
        <end position="295"/>
    </location>
</feature>
<dbReference type="InterPro" id="IPR052698">
    <property type="entry name" value="MoCofactor_Util/Proc"/>
</dbReference>